<dbReference type="SMART" id="SM00849">
    <property type="entry name" value="Lactamase_B"/>
    <property type="match status" value="1"/>
</dbReference>
<sequence>MSLQIQMIGTGSAFAKTYYNNNALVYTKHFTLLIDCGATAPRALNELQIPLPNIDAILISHIHADHVGGLEELAFQYMYNFKRRTKLFVPAALEVPLWEHSLRGGLENIAEGIHKLSDYFDVIPLPEREPVAIHPELTIELLPTEHIPHKPSYGFLLNERVYYSADSRLNGTLLTELFEKRGCEHFLHECQLGGSNIVHATLDELLTLPEALQRNVLLMHYGDNMTDFIGKTGWMRFIEQFKTYEFK</sequence>
<comment type="function">
    <text evidence="2">Counteracts the endogenous Pycsar antiviral defense system. Phosphodiesterase that enables metal-dependent hydrolysis of host cyclic nucleotide Pycsar defense signals such as cCMP and cUMP.</text>
</comment>
<dbReference type="InterPro" id="IPR001279">
    <property type="entry name" value="Metallo-B-lactamas"/>
</dbReference>
<dbReference type="OrthoDB" id="9803916at2"/>
<keyword evidence="6" id="KW-1185">Reference proteome</keyword>
<protein>
    <submittedName>
        <fullName evidence="5">Ribonuclease Z</fullName>
    </submittedName>
</protein>
<dbReference type="EMBL" id="VNJI01000049">
    <property type="protein sequence ID" value="TVY06728.1"/>
    <property type="molecule type" value="Genomic_DNA"/>
</dbReference>
<organism evidence="5 6">
    <name type="scientific">Paenibacillus cremeus</name>
    <dbReference type="NCBI Taxonomy" id="2163881"/>
    <lineage>
        <taxon>Bacteria</taxon>
        <taxon>Bacillati</taxon>
        <taxon>Bacillota</taxon>
        <taxon>Bacilli</taxon>
        <taxon>Bacillales</taxon>
        <taxon>Paenibacillaceae</taxon>
        <taxon>Paenibacillus</taxon>
    </lineage>
</organism>
<dbReference type="Proteomes" id="UP000317036">
    <property type="component" value="Unassembled WGS sequence"/>
</dbReference>
<evidence type="ECO:0000313" key="6">
    <source>
        <dbReference type="Proteomes" id="UP000317036"/>
    </source>
</evidence>
<dbReference type="PANTHER" id="PTHR42663:SF6">
    <property type="entry name" value="HYDROLASE C777.06C-RELATED"/>
    <property type="match status" value="1"/>
</dbReference>
<gene>
    <name evidence="5" type="ORF">FPZ49_27605</name>
</gene>
<dbReference type="RefSeq" id="WP_144853227.1">
    <property type="nucleotide sequence ID" value="NZ_VNJI01000049.1"/>
</dbReference>
<dbReference type="InterPro" id="IPR036866">
    <property type="entry name" value="RibonucZ/Hydroxyglut_hydro"/>
</dbReference>
<comment type="caution">
    <text evidence="5">The sequence shown here is derived from an EMBL/GenBank/DDBJ whole genome shotgun (WGS) entry which is preliminary data.</text>
</comment>
<reference evidence="5 6" key="1">
    <citation type="submission" date="2019-07" db="EMBL/GenBank/DDBJ databases">
        <authorList>
            <person name="Kim J."/>
        </authorList>
    </citation>
    <scope>NUCLEOTIDE SEQUENCE [LARGE SCALE GENOMIC DNA]</scope>
    <source>
        <strain evidence="5 6">JC52</strain>
    </source>
</reference>
<dbReference type="GO" id="GO:0046872">
    <property type="term" value="F:metal ion binding"/>
    <property type="evidence" value="ECO:0007669"/>
    <property type="project" value="UniProtKB-KW"/>
</dbReference>
<evidence type="ECO:0000259" key="4">
    <source>
        <dbReference type="SMART" id="SM00849"/>
    </source>
</evidence>
<dbReference type="AlphaFoldDB" id="A0A559K3L8"/>
<dbReference type="SUPFAM" id="SSF56281">
    <property type="entry name" value="Metallo-hydrolase/oxidoreductase"/>
    <property type="match status" value="1"/>
</dbReference>
<accession>A0A559K3L8</accession>
<comment type="catalytic activity">
    <reaction evidence="1">
        <text>3',5'-cyclic CMP + H2O = CMP + H(+)</text>
        <dbReference type="Rhea" id="RHEA:72675"/>
        <dbReference type="ChEBI" id="CHEBI:15377"/>
        <dbReference type="ChEBI" id="CHEBI:15378"/>
        <dbReference type="ChEBI" id="CHEBI:58003"/>
        <dbReference type="ChEBI" id="CHEBI:60377"/>
    </reaction>
    <physiologicalReaction direction="left-to-right" evidence="1">
        <dbReference type="Rhea" id="RHEA:72676"/>
    </physiologicalReaction>
</comment>
<proteinExistence type="predicted"/>
<dbReference type="GO" id="GO:0016787">
    <property type="term" value="F:hydrolase activity"/>
    <property type="evidence" value="ECO:0007669"/>
    <property type="project" value="UniProtKB-KW"/>
</dbReference>
<feature type="domain" description="Metallo-beta-lactamase" evidence="4">
    <location>
        <begin position="19"/>
        <end position="220"/>
    </location>
</feature>
<dbReference type="Pfam" id="PF23023">
    <property type="entry name" value="Anti-Pycsar_Apyc1"/>
    <property type="match status" value="1"/>
</dbReference>
<dbReference type="Gene3D" id="3.60.15.10">
    <property type="entry name" value="Ribonuclease Z/Hydroxyacylglutathione hydrolase-like"/>
    <property type="match status" value="1"/>
</dbReference>
<dbReference type="PANTHER" id="PTHR42663">
    <property type="entry name" value="HYDROLASE C777.06C-RELATED-RELATED"/>
    <property type="match status" value="1"/>
</dbReference>
<evidence type="ECO:0000256" key="3">
    <source>
        <dbReference type="ARBA" id="ARBA00048505"/>
    </source>
</evidence>
<evidence type="ECO:0000256" key="1">
    <source>
        <dbReference type="ARBA" id="ARBA00034221"/>
    </source>
</evidence>
<name>A0A559K3L8_9BACL</name>
<comment type="catalytic activity">
    <reaction evidence="3">
        <text>3',5'-cyclic UMP + H2O = UMP + H(+)</text>
        <dbReference type="Rhea" id="RHEA:70575"/>
        <dbReference type="ChEBI" id="CHEBI:15377"/>
        <dbReference type="ChEBI" id="CHEBI:15378"/>
        <dbReference type="ChEBI" id="CHEBI:57865"/>
        <dbReference type="ChEBI" id="CHEBI:184387"/>
    </reaction>
    <physiologicalReaction direction="left-to-right" evidence="3">
        <dbReference type="Rhea" id="RHEA:70576"/>
    </physiologicalReaction>
</comment>
<evidence type="ECO:0000256" key="2">
    <source>
        <dbReference type="ARBA" id="ARBA00034301"/>
    </source>
</evidence>
<evidence type="ECO:0000313" key="5">
    <source>
        <dbReference type="EMBL" id="TVY06728.1"/>
    </source>
</evidence>